<gene>
    <name evidence="3" type="ORF">GCM10009789_37670</name>
</gene>
<dbReference type="PROSITE" id="PS51257">
    <property type="entry name" value="PROKAR_LIPOPROTEIN"/>
    <property type="match status" value="1"/>
</dbReference>
<dbReference type="Proteomes" id="UP001500393">
    <property type="component" value="Unassembled WGS sequence"/>
</dbReference>
<sequence>MRNSHRLRVGVALATLLAPLALIACGNEEDADSSGGGSSLSIVEPIKDAKVTLPFTVKVKSAEPLGPTDTGKHHVHLWLDDDSENYLVVESDTATVEAGMKATLSGQPLGLAPGKHIIHVSLRNANHSPAGSETEIPVELATGTGPAPSPTQSSSEPEYGNGY</sequence>
<evidence type="ECO:0000313" key="4">
    <source>
        <dbReference type="Proteomes" id="UP001500393"/>
    </source>
</evidence>
<evidence type="ECO:0000256" key="2">
    <source>
        <dbReference type="SAM" id="SignalP"/>
    </source>
</evidence>
<keyword evidence="2" id="KW-0732">Signal</keyword>
<evidence type="ECO:0000313" key="3">
    <source>
        <dbReference type="EMBL" id="GAA1580322.1"/>
    </source>
</evidence>
<feature type="region of interest" description="Disordered" evidence="1">
    <location>
        <begin position="126"/>
        <end position="163"/>
    </location>
</feature>
<proteinExistence type="predicted"/>
<name>A0ABP4PN39_9ACTN</name>
<comment type="caution">
    <text evidence="3">The sequence shown here is derived from an EMBL/GenBank/DDBJ whole genome shotgun (WGS) entry which is preliminary data.</text>
</comment>
<accession>A0ABP4PN39</accession>
<feature type="chain" id="PRO_5045863870" description="DUF4399 domain-containing protein" evidence="2">
    <location>
        <begin position="25"/>
        <end position="163"/>
    </location>
</feature>
<evidence type="ECO:0000256" key="1">
    <source>
        <dbReference type="SAM" id="MobiDB-lite"/>
    </source>
</evidence>
<organism evidence="3 4">
    <name type="scientific">Kribbella sancticallisti</name>
    <dbReference type="NCBI Taxonomy" id="460087"/>
    <lineage>
        <taxon>Bacteria</taxon>
        <taxon>Bacillati</taxon>
        <taxon>Actinomycetota</taxon>
        <taxon>Actinomycetes</taxon>
        <taxon>Propionibacteriales</taxon>
        <taxon>Kribbellaceae</taxon>
        <taxon>Kribbella</taxon>
    </lineage>
</organism>
<keyword evidence="4" id="KW-1185">Reference proteome</keyword>
<dbReference type="EMBL" id="BAAAOS010000020">
    <property type="protein sequence ID" value="GAA1580322.1"/>
    <property type="molecule type" value="Genomic_DNA"/>
</dbReference>
<reference evidence="4" key="1">
    <citation type="journal article" date="2019" name="Int. J. Syst. Evol. Microbiol.">
        <title>The Global Catalogue of Microorganisms (GCM) 10K type strain sequencing project: providing services to taxonomists for standard genome sequencing and annotation.</title>
        <authorList>
            <consortium name="The Broad Institute Genomics Platform"/>
            <consortium name="The Broad Institute Genome Sequencing Center for Infectious Disease"/>
            <person name="Wu L."/>
            <person name="Ma J."/>
        </authorList>
    </citation>
    <scope>NUCLEOTIDE SEQUENCE [LARGE SCALE GENOMIC DNA]</scope>
    <source>
        <strain evidence="4">JCM 14969</strain>
    </source>
</reference>
<evidence type="ECO:0008006" key="5">
    <source>
        <dbReference type="Google" id="ProtNLM"/>
    </source>
</evidence>
<feature type="signal peptide" evidence="2">
    <location>
        <begin position="1"/>
        <end position="24"/>
    </location>
</feature>
<dbReference type="RefSeq" id="WP_344215572.1">
    <property type="nucleotide sequence ID" value="NZ_BAAAOS010000020.1"/>
</dbReference>
<protein>
    <recommendedName>
        <fullName evidence="5">DUF4399 domain-containing protein</fullName>
    </recommendedName>
</protein>